<evidence type="ECO:0000256" key="5">
    <source>
        <dbReference type="ARBA" id="ARBA00022846"/>
    </source>
</evidence>
<name>A0AAU9ISB3_9CILI</name>
<keyword evidence="6" id="KW-0969">Cilium</keyword>
<evidence type="ECO:0000256" key="4">
    <source>
        <dbReference type="ARBA" id="ARBA00022553"/>
    </source>
</evidence>
<protein>
    <submittedName>
        <fullName evidence="11">Uncharacterized protein</fullName>
    </submittedName>
</protein>
<proteinExistence type="inferred from homology"/>
<dbReference type="AlphaFoldDB" id="A0AAU9ISB3"/>
<evidence type="ECO:0000256" key="6">
    <source>
        <dbReference type="ARBA" id="ARBA00023069"/>
    </source>
</evidence>
<feature type="compositionally biased region" description="Basic and acidic residues" evidence="10">
    <location>
        <begin position="399"/>
        <end position="414"/>
    </location>
</feature>
<keyword evidence="5" id="KW-0282">Flagellum</keyword>
<dbReference type="PANTHER" id="PTHR21648:SF0">
    <property type="entry name" value="RADIAL SPOKE HEAD PROTEIN 3 HOMOLOG"/>
    <property type="match status" value="1"/>
</dbReference>
<feature type="region of interest" description="Disordered" evidence="10">
    <location>
        <begin position="388"/>
        <end position="414"/>
    </location>
</feature>
<keyword evidence="4" id="KW-0597">Phosphoprotein</keyword>
<evidence type="ECO:0000313" key="11">
    <source>
        <dbReference type="EMBL" id="CAG9316626.1"/>
    </source>
</evidence>
<evidence type="ECO:0000256" key="10">
    <source>
        <dbReference type="SAM" id="MobiDB-lite"/>
    </source>
</evidence>
<keyword evidence="9" id="KW-0175">Coiled coil</keyword>
<dbReference type="EMBL" id="CAJZBQ010000016">
    <property type="protein sequence ID" value="CAG9316626.1"/>
    <property type="molecule type" value="Genomic_DNA"/>
</dbReference>
<keyword evidence="12" id="KW-1185">Reference proteome</keyword>
<evidence type="ECO:0000256" key="2">
    <source>
        <dbReference type="ARBA" id="ARBA00006737"/>
    </source>
</evidence>
<evidence type="ECO:0000256" key="1">
    <source>
        <dbReference type="ARBA" id="ARBA00004611"/>
    </source>
</evidence>
<reference evidence="11" key="1">
    <citation type="submission" date="2021-09" db="EMBL/GenBank/DDBJ databases">
        <authorList>
            <consortium name="AG Swart"/>
            <person name="Singh M."/>
            <person name="Singh A."/>
            <person name="Seah K."/>
            <person name="Emmerich C."/>
        </authorList>
    </citation>
    <scope>NUCLEOTIDE SEQUENCE</scope>
    <source>
        <strain evidence="11">ATCC30299</strain>
    </source>
</reference>
<accession>A0AAU9ISB3</accession>
<comment type="similarity">
    <text evidence="2">Belongs to the flagellar radial spoke RSP3 family.</text>
</comment>
<dbReference type="Proteomes" id="UP001162131">
    <property type="component" value="Unassembled WGS sequence"/>
</dbReference>
<dbReference type="InterPro" id="IPR009290">
    <property type="entry name" value="Radial_spoke_3"/>
</dbReference>
<feature type="coiled-coil region" evidence="9">
    <location>
        <begin position="644"/>
        <end position="680"/>
    </location>
</feature>
<dbReference type="GO" id="GO:0005929">
    <property type="term" value="C:cilium"/>
    <property type="evidence" value="ECO:0007669"/>
    <property type="project" value="TreeGrafter"/>
</dbReference>
<evidence type="ECO:0000313" key="12">
    <source>
        <dbReference type="Proteomes" id="UP001162131"/>
    </source>
</evidence>
<dbReference type="PANTHER" id="PTHR21648">
    <property type="entry name" value="FLAGELLAR RADIAL SPOKE PROTEIN 3"/>
    <property type="match status" value="1"/>
</dbReference>
<gene>
    <name evidence="11" type="ORF">BSTOLATCC_MIC16734</name>
</gene>
<comment type="subcellular location">
    <subcellularLocation>
        <location evidence="1">Cytoplasm</location>
        <location evidence="1">Cytoskeleton</location>
        <location evidence="1">Flagellum axoneme</location>
    </subcellularLocation>
</comment>
<keyword evidence="8" id="KW-0966">Cell projection</keyword>
<dbReference type="Pfam" id="PF06098">
    <property type="entry name" value="Radial_spoke_3"/>
    <property type="match status" value="1"/>
</dbReference>
<sequence length="786" mass="92165">MASYSFTSEPRVVANRTEKYKPEERMTMNLMYDKRVYRGHVHDIHNIRADITPQEQERIHLEKEKETKQLQMMQSQLDAFKNSKVKQTPYDIRPAAAARIEVDLTYFLTDQKDIKPDEAEINTQTDAFLPKPPSPKYVPKKTGIDVTTQIEDGDLFNFDEAVEPILNVLVYKTLEQSLLEVEEETEFDTMETYKEQNKQRKHEEQAEWAKEVNEEIERIKKKDAEVQKGRTKYMKTENLVIKFQNLNLAKTYLSQLIPKTVRKIYEDNVYPEYFPHLLHTHYLPFLLDKTVEKIKTKEAASQVPDSILSSAATDLINSRKELIKSHKIKAAKQKLRLLNFSDDVRFVRFLYVNPRYIAQSEFTMRIETKIKGEEYRRPEEDSLLLKDIEPQEEQSSMSIHEEEKSKVYSEKPLEEPKEIQRPEWAKFTTIQIDNFKRIGFALANHPFLDTPKDGRKYGVKAEIYSENGHLIGRVDINSSQVPQGFKVYSSCRNASLKTSDDEKIVIKLEELPDAAHHIILYASTVRNIATEFKHAKYHIFDFETSQDIDSKFINAEEFQPLEEQGIAPLYLAYKISKTEWNPRLIQVTLNPDNTPNIEYPKTPQHWVLEIFNLPVNKPFEGASKTIQETIEEGYKYLNEFGEELSQYKTRKLIEEAEYKKLQMEEASKKKKKRNKNKEKQIVAPWKMAEYVPRPYEYPNTSFGPFHLDIRKISIEEINELVKSGTDQELLNKFENGFCLKIRNHELKEPLLILKAKTLCDLKILEYFPPPPPPEPEMAEITMREED</sequence>
<evidence type="ECO:0000256" key="8">
    <source>
        <dbReference type="ARBA" id="ARBA00023273"/>
    </source>
</evidence>
<evidence type="ECO:0000256" key="9">
    <source>
        <dbReference type="SAM" id="Coils"/>
    </source>
</evidence>
<comment type="caution">
    <text evidence="11">The sequence shown here is derived from an EMBL/GenBank/DDBJ whole genome shotgun (WGS) entry which is preliminary data.</text>
</comment>
<evidence type="ECO:0000256" key="7">
    <source>
        <dbReference type="ARBA" id="ARBA00023212"/>
    </source>
</evidence>
<keyword evidence="7" id="KW-0206">Cytoskeleton</keyword>
<keyword evidence="3" id="KW-0963">Cytoplasm</keyword>
<organism evidence="11 12">
    <name type="scientific">Blepharisma stoltei</name>
    <dbReference type="NCBI Taxonomy" id="1481888"/>
    <lineage>
        <taxon>Eukaryota</taxon>
        <taxon>Sar</taxon>
        <taxon>Alveolata</taxon>
        <taxon>Ciliophora</taxon>
        <taxon>Postciliodesmatophora</taxon>
        <taxon>Heterotrichea</taxon>
        <taxon>Heterotrichida</taxon>
        <taxon>Blepharismidae</taxon>
        <taxon>Blepharisma</taxon>
    </lineage>
</organism>
<evidence type="ECO:0000256" key="3">
    <source>
        <dbReference type="ARBA" id="ARBA00022490"/>
    </source>
</evidence>